<dbReference type="InterPro" id="IPR039622">
    <property type="entry name" value="MBD10/11"/>
</dbReference>
<feature type="compositionally biased region" description="Basic and acidic residues" evidence="6">
    <location>
        <begin position="178"/>
        <end position="229"/>
    </location>
</feature>
<evidence type="ECO:0000313" key="8">
    <source>
        <dbReference type="EMBL" id="VVA97769.1"/>
    </source>
</evidence>
<evidence type="ECO:0000256" key="5">
    <source>
        <dbReference type="ARBA" id="ARBA00023242"/>
    </source>
</evidence>
<keyword evidence="9" id="KW-1185">Reference proteome</keyword>
<dbReference type="PANTHER" id="PTHR33729">
    <property type="entry name" value="METHYL-CPG BINDING DOMAIN CONTAINING PROTEIN, EXPRESSED"/>
    <property type="match status" value="1"/>
</dbReference>
<dbReference type="Gene3D" id="3.30.890.10">
    <property type="entry name" value="Methyl-cpg-binding Protein 2, Chain A"/>
    <property type="match status" value="1"/>
</dbReference>
<dbReference type="InterPro" id="IPR016177">
    <property type="entry name" value="DNA-bd_dom_sf"/>
</dbReference>
<dbReference type="PANTHER" id="PTHR33729:SF6">
    <property type="entry name" value="METHYL-CPG-BINDING DOMAIN-CONTAINING PROTEIN 11"/>
    <property type="match status" value="1"/>
</dbReference>
<dbReference type="Proteomes" id="UP000489600">
    <property type="component" value="Unassembled WGS sequence"/>
</dbReference>
<evidence type="ECO:0000313" key="9">
    <source>
        <dbReference type="Proteomes" id="UP000489600"/>
    </source>
</evidence>
<dbReference type="PROSITE" id="PS50982">
    <property type="entry name" value="MBD"/>
    <property type="match status" value="1"/>
</dbReference>
<evidence type="ECO:0000256" key="6">
    <source>
        <dbReference type="SAM" id="MobiDB-lite"/>
    </source>
</evidence>
<evidence type="ECO:0000256" key="2">
    <source>
        <dbReference type="ARBA" id="ARBA00023015"/>
    </source>
</evidence>
<gene>
    <name evidence="8" type="ORF">ANE_LOCUS8214</name>
</gene>
<keyword evidence="5" id="KW-0539">Nucleus</keyword>
<evidence type="ECO:0000256" key="3">
    <source>
        <dbReference type="ARBA" id="ARBA00023125"/>
    </source>
</evidence>
<feature type="compositionally biased region" description="Basic and acidic residues" evidence="6">
    <location>
        <begin position="107"/>
        <end position="128"/>
    </location>
</feature>
<sequence>MGTEEEVVSVELPAPSSWKKLFFPNKVGSVKKTEIVFVAPTGEEISNRKQLEQYLKSHPGNPAIAEFDWTTSGTPRRSARISEKTKSTPSPDKEPPKKRGRTKSSGSKKDTEGEKSEVVGDENSHVQDTEMVLNEGNGGNENVTGKDGSGETEKANDAKHDLVAEETPNAAPVQEAGELMKEKADLVEDSIKERVESQTGKEEETGSTEKKPVDDKTVEATGDEEKKETAGQGAPESEAETVNHEGNGLKTEAEGKEKTAEADHATEKPCTASASS</sequence>
<evidence type="ECO:0000259" key="7">
    <source>
        <dbReference type="PROSITE" id="PS50982"/>
    </source>
</evidence>
<protein>
    <recommendedName>
        <fullName evidence="7">MBD domain-containing protein</fullName>
    </recommendedName>
</protein>
<accession>A0A565B7X1</accession>
<dbReference type="AlphaFoldDB" id="A0A565B7X1"/>
<comment type="caution">
    <text evidence="8">The sequence shown here is derived from an EMBL/GenBank/DDBJ whole genome shotgun (WGS) entry which is preliminary data.</text>
</comment>
<name>A0A565B7X1_9BRAS</name>
<dbReference type="GO" id="GO:0003677">
    <property type="term" value="F:DNA binding"/>
    <property type="evidence" value="ECO:0007669"/>
    <property type="project" value="UniProtKB-KW"/>
</dbReference>
<evidence type="ECO:0000256" key="1">
    <source>
        <dbReference type="ARBA" id="ARBA00004123"/>
    </source>
</evidence>
<comment type="subcellular location">
    <subcellularLocation>
        <location evidence="1">Nucleus</location>
    </subcellularLocation>
</comment>
<proteinExistence type="predicted"/>
<organism evidence="8 9">
    <name type="scientific">Arabis nemorensis</name>
    <dbReference type="NCBI Taxonomy" id="586526"/>
    <lineage>
        <taxon>Eukaryota</taxon>
        <taxon>Viridiplantae</taxon>
        <taxon>Streptophyta</taxon>
        <taxon>Embryophyta</taxon>
        <taxon>Tracheophyta</taxon>
        <taxon>Spermatophyta</taxon>
        <taxon>Magnoliopsida</taxon>
        <taxon>eudicotyledons</taxon>
        <taxon>Gunneridae</taxon>
        <taxon>Pentapetalae</taxon>
        <taxon>rosids</taxon>
        <taxon>malvids</taxon>
        <taxon>Brassicales</taxon>
        <taxon>Brassicaceae</taxon>
        <taxon>Arabideae</taxon>
        <taxon>Arabis</taxon>
    </lineage>
</organism>
<feature type="domain" description="MBD" evidence="7">
    <location>
        <begin position="4"/>
        <end position="74"/>
    </location>
</feature>
<reference evidence="8" key="1">
    <citation type="submission" date="2019-07" db="EMBL/GenBank/DDBJ databases">
        <authorList>
            <person name="Dittberner H."/>
        </authorList>
    </citation>
    <scope>NUCLEOTIDE SEQUENCE [LARGE SCALE GENOMIC DNA]</scope>
</reference>
<dbReference type="OrthoDB" id="1435582at2759"/>
<feature type="compositionally biased region" description="Basic and acidic residues" evidence="6">
    <location>
        <begin position="80"/>
        <end position="97"/>
    </location>
</feature>
<dbReference type="EMBL" id="CABITT030000003">
    <property type="protein sequence ID" value="VVA97769.1"/>
    <property type="molecule type" value="Genomic_DNA"/>
</dbReference>
<feature type="region of interest" description="Disordered" evidence="6">
    <location>
        <begin position="57"/>
        <end position="276"/>
    </location>
</feature>
<feature type="compositionally biased region" description="Basic and acidic residues" evidence="6">
    <location>
        <begin position="148"/>
        <end position="163"/>
    </location>
</feature>
<dbReference type="Pfam" id="PF01429">
    <property type="entry name" value="MBD"/>
    <property type="match status" value="1"/>
</dbReference>
<keyword evidence="2" id="KW-0805">Transcription regulation</keyword>
<feature type="compositionally biased region" description="Basic and acidic residues" evidence="6">
    <location>
        <begin position="251"/>
        <end position="267"/>
    </location>
</feature>
<evidence type="ECO:0000256" key="4">
    <source>
        <dbReference type="ARBA" id="ARBA00023163"/>
    </source>
</evidence>
<keyword evidence="3" id="KW-0238">DNA-binding</keyword>
<dbReference type="SUPFAM" id="SSF54171">
    <property type="entry name" value="DNA-binding domain"/>
    <property type="match status" value="1"/>
</dbReference>
<dbReference type="InterPro" id="IPR001739">
    <property type="entry name" value="Methyl_CpG_DNA-bd"/>
</dbReference>
<dbReference type="GO" id="GO:0005634">
    <property type="term" value="C:nucleus"/>
    <property type="evidence" value="ECO:0007669"/>
    <property type="project" value="UniProtKB-SubCell"/>
</dbReference>
<keyword evidence="4" id="KW-0804">Transcription</keyword>